<evidence type="ECO:0000313" key="1">
    <source>
        <dbReference type="EMBL" id="RYP02198.1"/>
    </source>
</evidence>
<proteinExistence type="predicted"/>
<evidence type="ECO:0000313" key="2">
    <source>
        <dbReference type="Proteomes" id="UP000293360"/>
    </source>
</evidence>
<dbReference type="OrthoDB" id="5376498at2759"/>
<gene>
    <name evidence="1" type="ORF">DL764_005915</name>
</gene>
<accession>A0A4Q4T792</accession>
<comment type="caution">
    <text evidence="1">The sequence shown here is derived from an EMBL/GenBank/DDBJ whole genome shotgun (WGS) entry which is preliminary data.</text>
</comment>
<keyword evidence="2" id="KW-1185">Reference proteome</keyword>
<dbReference type="STRING" id="155417.A0A4Q4T792"/>
<organism evidence="1 2">
    <name type="scientific">Monosporascus ibericus</name>
    <dbReference type="NCBI Taxonomy" id="155417"/>
    <lineage>
        <taxon>Eukaryota</taxon>
        <taxon>Fungi</taxon>
        <taxon>Dikarya</taxon>
        <taxon>Ascomycota</taxon>
        <taxon>Pezizomycotina</taxon>
        <taxon>Sordariomycetes</taxon>
        <taxon>Xylariomycetidae</taxon>
        <taxon>Xylariales</taxon>
        <taxon>Xylariales incertae sedis</taxon>
        <taxon>Monosporascus</taxon>
    </lineage>
</organism>
<sequence>MMATLGLYINQEVQVLRDEIYDHDLSIRFKHGNHTIFLFVDPMKPFSDAAEELLEILKERYPDGLTTSAIPPKKTALPGDASRIEFAVLKDKLDPSKGWKPLKIVQEEDTPASKDIKDNSMIAFAIRAKDGDGDREVEFEVDFPGYEDDYPEDAE</sequence>
<protein>
    <submittedName>
        <fullName evidence="1">Uncharacterized protein</fullName>
    </submittedName>
</protein>
<dbReference type="Proteomes" id="UP000293360">
    <property type="component" value="Unassembled WGS sequence"/>
</dbReference>
<name>A0A4Q4T792_9PEZI</name>
<dbReference type="EMBL" id="QJNU01000326">
    <property type="protein sequence ID" value="RYP02198.1"/>
    <property type="molecule type" value="Genomic_DNA"/>
</dbReference>
<reference evidence="1 2" key="1">
    <citation type="submission" date="2018-06" db="EMBL/GenBank/DDBJ databases">
        <title>Complete Genomes of Monosporascus.</title>
        <authorList>
            <person name="Robinson A.J."/>
            <person name="Natvig D.O."/>
        </authorList>
    </citation>
    <scope>NUCLEOTIDE SEQUENCE [LARGE SCALE GENOMIC DNA]</scope>
    <source>
        <strain evidence="1 2">CBS 110550</strain>
    </source>
</reference>
<dbReference type="AlphaFoldDB" id="A0A4Q4T792"/>